<protein>
    <submittedName>
        <fullName evidence="1">Leucine-rich repeat protein</fullName>
    </submittedName>
</protein>
<dbReference type="Proteomes" id="UP000491237">
    <property type="component" value="Unassembled WGS sequence"/>
</dbReference>
<dbReference type="EMBL" id="WKKY01001230">
    <property type="protein sequence ID" value="MSE22543.1"/>
    <property type="molecule type" value="Genomic_DNA"/>
</dbReference>
<proteinExistence type="predicted"/>
<dbReference type="InterPro" id="IPR032675">
    <property type="entry name" value="LRR_dom_sf"/>
</dbReference>
<dbReference type="InterPro" id="IPR026906">
    <property type="entry name" value="LRR_5"/>
</dbReference>
<evidence type="ECO:0000313" key="1">
    <source>
        <dbReference type="EMBL" id="MSE22543.1"/>
    </source>
</evidence>
<feature type="non-terminal residue" evidence="1">
    <location>
        <position position="117"/>
    </location>
</feature>
<accession>A0A844EPX7</accession>
<sequence>TSQAVAQKLINGGALVIPESLASKIGAAVFSRNSLQRLAGNDGEGISSVTAHGIQYVEQFSFTGNSIKTIDFPEATEVHQEAFSYNQIEAVHLPKVTEIHGIAFRSNKIASLDLPLV</sequence>
<dbReference type="Pfam" id="PF13306">
    <property type="entry name" value="LRR_5"/>
    <property type="match status" value="1"/>
</dbReference>
<gene>
    <name evidence="1" type="ORF">GKC44_15190</name>
</gene>
<feature type="non-terminal residue" evidence="1">
    <location>
        <position position="1"/>
    </location>
</feature>
<evidence type="ECO:0000313" key="2">
    <source>
        <dbReference type="Proteomes" id="UP000491237"/>
    </source>
</evidence>
<dbReference type="AlphaFoldDB" id="A0A844EPX7"/>
<comment type="caution">
    <text evidence="1">The sequence shown here is derived from an EMBL/GenBank/DDBJ whole genome shotgun (WGS) entry which is preliminary data.</text>
</comment>
<name>A0A844EPX7_9LACO</name>
<reference evidence="1 2" key="1">
    <citation type="submission" date="2019-11" db="EMBL/GenBank/DDBJ databases">
        <title>Draft Genome Sequence of Plant Growth-Promoting Rhizosphere-Associated Bacteria.</title>
        <authorList>
            <person name="Vasilyev I.Y."/>
            <person name="Radchenko V."/>
            <person name="Ilnitskaya E.V."/>
        </authorList>
    </citation>
    <scope>NUCLEOTIDE SEQUENCE [LARGE SCALE GENOMIC DNA]</scope>
    <source>
        <strain evidence="1 2">VRA_07sq_f</strain>
    </source>
</reference>
<dbReference type="Gene3D" id="3.80.10.10">
    <property type="entry name" value="Ribonuclease Inhibitor"/>
    <property type="match status" value="1"/>
</dbReference>
<organism evidence="1 2">
    <name type="scientific">Lentilactobacillus parabuchneri</name>
    <dbReference type="NCBI Taxonomy" id="152331"/>
    <lineage>
        <taxon>Bacteria</taxon>
        <taxon>Bacillati</taxon>
        <taxon>Bacillota</taxon>
        <taxon>Bacilli</taxon>
        <taxon>Lactobacillales</taxon>
        <taxon>Lactobacillaceae</taxon>
        <taxon>Lentilactobacillus</taxon>
    </lineage>
</organism>